<evidence type="ECO:0000256" key="10">
    <source>
        <dbReference type="ARBA" id="ARBA00023192"/>
    </source>
</evidence>
<dbReference type="FunFam" id="1.10.3130.10:FF:000003">
    <property type="entry name" value="Serine acetyltransferase"/>
    <property type="match status" value="1"/>
</dbReference>
<dbReference type="GO" id="GO:0009001">
    <property type="term" value="F:serine O-acetyltransferase activity"/>
    <property type="evidence" value="ECO:0007669"/>
    <property type="project" value="UniProtKB-EC"/>
</dbReference>
<dbReference type="GO" id="GO:0005737">
    <property type="term" value="C:cytoplasm"/>
    <property type="evidence" value="ECO:0007669"/>
    <property type="project" value="UniProtKB-SubCell"/>
</dbReference>
<dbReference type="AlphaFoldDB" id="A0A4Y6PYZ1"/>
<dbReference type="GO" id="GO:0006535">
    <property type="term" value="P:cysteine biosynthetic process from serine"/>
    <property type="evidence" value="ECO:0007669"/>
    <property type="project" value="InterPro"/>
</dbReference>
<evidence type="ECO:0000256" key="6">
    <source>
        <dbReference type="ARBA" id="ARBA00022490"/>
    </source>
</evidence>
<gene>
    <name evidence="14" type="primary">cysE</name>
    <name evidence="14" type="ORF">FIV42_22325</name>
</gene>
<evidence type="ECO:0000256" key="4">
    <source>
        <dbReference type="ARBA" id="ARBA00013266"/>
    </source>
</evidence>
<evidence type="ECO:0000313" key="14">
    <source>
        <dbReference type="EMBL" id="QDG53379.1"/>
    </source>
</evidence>
<dbReference type="FunFam" id="2.160.10.10:FF:000007">
    <property type="entry name" value="Serine acetyltransferase"/>
    <property type="match status" value="1"/>
</dbReference>
<dbReference type="InterPro" id="IPR018357">
    <property type="entry name" value="Hexapep_transf_CS"/>
</dbReference>
<reference evidence="14 15" key="1">
    <citation type="submission" date="2019-06" db="EMBL/GenBank/DDBJ databases">
        <title>Persicimonas caeni gen. nov., sp. nov., a predatory bacterium isolated from solar saltern.</title>
        <authorList>
            <person name="Wang S."/>
        </authorList>
    </citation>
    <scope>NUCLEOTIDE SEQUENCE [LARGE SCALE GENOMIC DNA]</scope>
    <source>
        <strain evidence="14 15">YN101</strain>
    </source>
</reference>
<dbReference type="Proteomes" id="UP000315995">
    <property type="component" value="Chromosome"/>
</dbReference>
<comment type="similarity">
    <text evidence="3">Belongs to the transferase hexapeptide repeat family.</text>
</comment>
<keyword evidence="11 14" id="KW-0012">Acyltransferase</keyword>
<name>A0A4Y6PYZ1_PERCE</name>
<dbReference type="Gene3D" id="1.10.3130.10">
    <property type="entry name" value="serine acetyltransferase, domain 1"/>
    <property type="match status" value="1"/>
</dbReference>
<feature type="region of interest" description="Disordered" evidence="13">
    <location>
        <begin position="1"/>
        <end position="24"/>
    </location>
</feature>
<keyword evidence="15" id="KW-1185">Reference proteome</keyword>
<accession>A0A4Y6PYZ1</accession>
<protein>
    <recommendedName>
        <fullName evidence="5">Serine acetyltransferase</fullName>
        <ecNumber evidence="4">2.3.1.30</ecNumber>
    </recommendedName>
</protein>
<evidence type="ECO:0000256" key="13">
    <source>
        <dbReference type="SAM" id="MobiDB-lite"/>
    </source>
</evidence>
<dbReference type="RefSeq" id="WP_141199836.1">
    <property type="nucleotide sequence ID" value="NZ_CP041186.1"/>
</dbReference>
<dbReference type="InterPro" id="IPR045304">
    <property type="entry name" value="LbH_SAT"/>
</dbReference>
<evidence type="ECO:0000256" key="12">
    <source>
        <dbReference type="ARBA" id="ARBA00049486"/>
    </source>
</evidence>
<keyword evidence="10" id="KW-0198">Cysteine biosynthesis</keyword>
<evidence type="ECO:0000256" key="9">
    <source>
        <dbReference type="ARBA" id="ARBA00022737"/>
    </source>
</evidence>
<evidence type="ECO:0000256" key="2">
    <source>
        <dbReference type="ARBA" id="ARBA00004876"/>
    </source>
</evidence>
<evidence type="ECO:0000256" key="7">
    <source>
        <dbReference type="ARBA" id="ARBA00022605"/>
    </source>
</evidence>
<comment type="catalytic activity">
    <reaction evidence="12">
        <text>L-serine + acetyl-CoA = O-acetyl-L-serine + CoA</text>
        <dbReference type="Rhea" id="RHEA:24560"/>
        <dbReference type="ChEBI" id="CHEBI:33384"/>
        <dbReference type="ChEBI" id="CHEBI:57287"/>
        <dbReference type="ChEBI" id="CHEBI:57288"/>
        <dbReference type="ChEBI" id="CHEBI:58340"/>
        <dbReference type="EC" id="2.3.1.30"/>
    </reaction>
</comment>
<dbReference type="EC" id="2.3.1.30" evidence="4"/>
<dbReference type="NCBIfam" id="NF041874">
    <property type="entry name" value="EPS_EpsC"/>
    <property type="match status" value="1"/>
</dbReference>
<dbReference type="InterPro" id="IPR001451">
    <property type="entry name" value="Hexapep"/>
</dbReference>
<evidence type="ECO:0000313" key="15">
    <source>
        <dbReference type="Proteomes" id="UP000315995"/>
    </source>
</evidence>
<dbReference type="CDD" id="cd03354">
    <property type="entry name" value="LbH_SAT"/>
    <property type="match status" value="1"/>
</dbReference>
<dbReference type="PROSITE" id="PS00101">
    <property type="entry name" value="HEXAPEP_TRANSFERASES"/>
    <property type="match status" value="1"/>
</dbReference>
<comment type="subcellular location">
    <subcellularLocation>
        <location evidence="1">Cytoplasm</location>
    </subcellularLocation>
</comment>
<keyword evidence="6" id="KW-0963">Cytoplasm</keyword>
<dbReference type="Pfam" id="PF00132">
    <property type="entry name" value="Hexapep"/>
    <property type="match status" value="1"/>
</dbReference>
<dbReference type="InterPro" id="IPR011004">
    <property type="entry name" value="Trimer_LpxA-like_sf"/>
</dbReference>
<dbReference type="InterPro" id="IPR042122">
    <property type="entry name" value="Ser_AcTrfase_N_sf"/>
</dbReference>
<dbReference type="PANTHER" id="PTHR42811">
    <property type="entry name" value="SERINE ACETYLTRANSFERASE"/>
    <property type="match status" value="1"/>
</dbReference>
<evidence type="ECO:0000256" key="8">
    <source>
        <dbReference type="ARBA" id="ARBA00022679"/>
    </source>
</evidence>
<dbReference type="InterPro" id="IPR005881">
    <property type="entry name" value="Ser_O-AcTrfase"/>
</dbReference>
<dbReference type="Gene3D" id="2.160.10.10">
    <property type="entry name" value="Hexapeptide repeat proteins"/>
    <property type="match status" value="1"/>
</dbReference>
<comment type="pathway">
    <text evidence="2">Amino-acid biosynthesis; L-cysteine biosynthesis; L-cysteine from L-serine: step 1/2.</text>
</comment>
<evidence type="ECO:0000256" key="1">
    <source>
        <dbReference type="ARBA" id="ARBA00004496"/>
    </source>
</evidence>
<proteinExistence type="inferred from homology"/>
<keyword evidence="7" id="KW-0028">Amino-acid biosynthesis</keyword>
<organism evidence="14 15">
    <name type="scientific">Persicimonas caeni</name>
    <dbReference type="NCBI Taxonomy" id="2292766"/>
    <lineage>
        <taxon>Bacteria</taxon>
        <taxon>Deltaproteobacteria</taxon>
        <taxon>Bradymonadales</taxon>
        <taxon>Bradymonadaceae</taxon>
        <taxon>Persicimonas</taxon>
    </lineage>
</organism>
<keyword evidence="8 14" id="KW-0808">Transferase</keyword>
<accession>A0A5B8Y9V6</accession>
<dbReference type="InterPro" id="IPR053376">
    <property type="entry name" value="Serine_acetyltransferase"/>
</dbReference>
<keyword evidence="9" id="KW-0677">Repeat</keyword>
<evidence type="ECO:0000256" key="3">
    <source>
        <dbReference type="ARBA" id="ARBA00007274"/>
    </source>
</evidence>
<dbReference type="OrthoDB" id="9801456at2"/>
<dbReference type="EMBL" id="CP041186">
    <property type="protein sequence ID" value="QDG53379.1"/>
    <property type="molecule type" value="Genomic_DNA"/>
</dbReference>
<dbReference type="NCBIfam" id="TIGR01172">
    <property type="entry name" value="cysE"/>
    <property type="match status" value="1"/>
</dbReference>
<sequence>MSEASQHERRRPTTTPPSTHSAGANGFWLDVIEDIRAVRRADPAARTPVEVILTYPGLHAIWFHRVAHGLWNKGHIVAARLLSHLSRHYTGIEIHPGATIGRRVFIDHGMGIVIGETAVIGDDCLIYKGVVLGGTTLKRTKRHPTLGKGVTVGSNACILGAVEIGDGARIGSGSVVIKDVEEGATVVGIPGRVVSKDRPSGLTIPNLDHAALPDPLQRIVKDLLGHIDRLSSRIHTLENLLELSPEELAEKLERHEMQDDLDLEFLAAYENEGAEANEALTEAEG</sequence>
<evidence type="ECO:0000256" key="5">
    <source>
        <dbReference type="ARBA" id="ARBA00018522"/>
    </source>
</evidence>
<dbReference type="SUPFAM" id="SSF51161">
    <property type="entry name" value="Trimeric LpxA-like enzymes"/>
    <property type="match status" value="1"/>
</dbReference>
<evidence type="ECO:0000256" key="11">
    <source>
        <dbReference type="ARBA" id="ARBA00023315"/>
    </source>
</evidence>